<organism evidence="2 3">
    <name type="scientific">Cotesia glomerata</name>
    <name type="common">Lepidopteran parasitic wasp</name>
    <name type="synonym">Apanteles glomeratus</name>
    <dbReference type="NCBI Taxonomy" id="32391"/>
    <lineage>
        <taxon>Eukaryota</taxon>
        <taxon>Metazoa</taxon>
        <taxon>Ecdysozoa</taxon>
        <taxon>Arthropoda</taxon>
        <taxon>Hexapoda</taxon>
        <taxon>Insecta</taxon>
        <taxon>Pterygota</taxon>
        <taxon>Neoptera</taxon>
        <taxon>Endopterygota</taxon>
        <taxon>Hymenoptera</taxon>
        <taxon>Apocrita</taxon>
        <taxon>Ichneumonoidea</taxon>
        <taxon>Braconidae</taxon>
        <taxon>Microgastrinae</taxon>
        <taxon>Cotesia</taxon>
    </lineage>
</organism>
<feature type="region of interest" description="Disordered" evidence="1">
    <location>
        <begin position="34"/>
        <end position="54"/>
    </location>
</feature>
<name>A0AAV7IFP2_COTGL</name>
<proteinExistence type="predicted"/>
<evidence type="ECO:0000313" key="2">
    <source>
        <dbReference type="EMBL" id="KAH0550526.1"/>
    </source>
</evidence>
<evidence type="ECO:0000256" key="1">
    <source>
        <dbReference type="SAM" id="MobiDB-lite"/>
    </source>
</evidence>
<feature type="region of interest" description="Disordered" evidence="1">
    <location>
        <begin position="90"/>
        <end position="122"/>
    </location>
</feature>
<evidence type="ECO:0000313" key="3">
    <source>
        <dbReference type="Proteomes" id="UP000826195"/>
    </source>
</evidence>
<keyword evidence="3" id="KW-1185">Reference proteome</keyword>
<gene>
    <name evidence="2" type="ORF">KQX54_020011</name>
</gene>
<protein>
    <submittedName>
        <fullName evidence="2">Uncharacterized protein</fullName>
    </submittedName>
</protein>
<feature type="region of interest" description="Disordered" evidence="1">
    <location>
        <begin position="1"/>
        <end position="20"/>
    </location>
</feature>
<dbReference type="EMBL" id="JAHXZJ010001864">
    <property type="protein sequence ID" value="KAH0550526.1"/>
    <property type="molecule type" value="Genomic_DNA"/>
</dbReference>
<dbReference type="AlphaFoldDB" id="A0AAV7IFP2"/>
<comment type="caution">
    <text evidence="2">The sequence shown here is derived from an EMBL/GenBank/DDBJ whole genome shotgun (WGS) entry which is preliminary data.</text>
</comment>
<accession>A0AAV7IFP2</accession>
<sequence>MEVKRNEIKSRDEERNGKIRESRIRYLKKQYKKIGEQKPKLEEENKVEEKNPSECVRQDEVDDIPLHRKFTSITITSENRVNLKRDRSFYANPQSKDRPVDFDGLSSTPFILDRQESSPSNK</sequence>
<reference evidence="2 3" key="1">
    <citation type="journal article" date="2021" name="J. Hered.">
        <title>A chromosome-level genome assembly of the parasitoid wasp, Cotesia glomerata (Hymenoptera: Braconidae).</title>
        <authorList>
            <person name="Pinto B.J."/>
            <person name="Weis J.J."/>
            <person name="Gamble T."/>
            <person name="Ode P.J."/>
            <person name="Paul R."/>
            <person name="Zaspel J.M."/>
        </authorList>
    </citation>
    <scope>NUCLEOTIDE SEQUENCE [LARGE SCALE GENOMIC DNA]</scope>
    <source>
        <strain evidence="2">CgM1</strain>
    </source>
</reference>
<dbReference type="Proteomes" id="UP000826195">
    <property type="component" value="Unassembled WGS sequence"/>
</dbReference>